<keyword evidence="20" id="KW-1185">Reference proteome</keyword>
<evidence type="ECO:0000256" key="13">
    <source>
        <dbReference type="ARBA" id="ARBA00023242"/>
    </source>
</evidence>
<feature type="binding site" evidence="16">
    <location>
        <position position="311"/>
    </location>
    <ligand>
        <name>substrate</name>
    </ligand>
</feature>
<evidence type="ECO:0000256" key="17">
    <source>
        <dbReference type="PIRSR" id="PIRSR037913-3"/>
    </source>
</evidence>
<feature type="binding site" evidence="16">
    <location>
        <position position="156"/>
    </location>
    <ligand>
        <name>substrate</name>
    </ligand>
</feature>
<feature type="binding site" evidence="17">
    <location>
        <position position="185"/>
    </location>
    <ligand>
        <name>a divalent metal cation</name>
        <dbReference type="ChEBI" id="CHEBI:60240"/>
    </ligand>
</feature>
<keyword evidence="5" id="KW-0158">Chromosome</keyword>
<feature type="binding site" evidence="16">
    <location>
        <position position="106"/>
    </location>
    <ligand>
        <name>substrate</name>
    </ligand>
</feature>
<evidence type="ECO:0000256" key="9">
    <source>
        <dbReference type="ARBA" id="ARBA00022801"/>
    </source>
</evidence>
<organism evidence="19 20">
    <name type="scientific">Coemansia guatemalensis</name>
    <dbReference type="NCBI Taxonomy" id="2761395"/>
    <lineage>
        <taxon>Eukaryota</taxon>
        <taxon>Fungi</taxon>
        <taxon>Fungi incertae sedis</taxon>
        <taxon>Zoopagomycota</taxon>
        <taxon>Kickxellomycotina</taxon>
        <taxon>Kickxellomycetes</taxon>
        <taxon>Kickxellales</taxon>
        <taxon>Kickxellaceae</taxon>
        <taxon>Coemansia</taxon>
    </lineage>
</organism>
<name>A0A9W8LR59_9FUNG</name>
<evidence type="ECO:0000256" key="3">
    <source>
        <dbReference type="ARBA" id="ARBA00004286"/>
    </source>
</evidence>
<feature type="binding site" evidence="17">
    <location>
        <position position="183"/>
    </location>
    <ligand>
        <name>a divalent metal cation</name>
        <dbReference type="ChEBI" id="CHEBI:60240"/>
    </ligand>
</feature>
<sequence>MDRARRIALVRSTESIQAADRLPSNKGRASRVHALIDAFGLDAHMEIVAPEPMSDSGLAVFHSEEYIARIFAATDGGYPSSNGQEDGKENGTDEELGLEQFGLVHDCAVFDGLEEHVRYAAGGTVAGADALVRGRADVAIHWEGGRHHCRPAKAAGFCYINDVVLGILALQTRFGRILYIDLDLHHGDGVQSAFQYSDRVMTLSIHHYDRGFYPNSGRNYDEGKGRGAGRSINVPLRRGAGDDTFFRAFSGVTTSILTTFAPAVVVVQCGCDGLAGDPHKVFNLTTDAFTKSVTTVLGWGLPTLLLGGGGYSRPDCARCWTRLTGVACGRDIPAATDVPEHRFLGEFAPAFDMASDAMLMNDENDDEAVDSAVRAIQQILHSQSQ</sequence>
<comment type="subcellular location">
    <subcellularLocation>
        <location evidence="3">Chromosome</location>
    </subcellularLocation>
    <subcellularLocation>
        <location evidence="4">Cytoplasm</location>
    </subcellularLocation>
    <subcellularLocation>
        <location evidence="2 14">Nucleus</location>
    </subcellularLocation>
</comment>
<feature type="active site" description="Proton acceptor" evidence="15">
    <location>
        <position position="148"/>
    </location>
</feature>
<evidence type="ECO:0000256" key="7">
    <source>
        <dbReference type="ARBA" id="ARBA00022491"/>
    </source>
</evidence>
<evidence type="ECO:0000313" key="19">
    <source>
        <dbReference type="EMBL" id="KAJ2797798.1"/>
    </source>
</evidence>
<evidence type="ECO:0000256" key="12">
    <source>
        <dbReference type="ARBA" id="ARBA00023163"/>
    </source>
</evidence>
<dbReference type="AlphaFoldDB" id="A0A9W8LR59"/>
<evidence type="ECO:0000256" key="5">
    <source>
        <dbReference type="ARBA" id="ARBA00022454"/>
    </source>
</evidence>
<comment type="caution">
    <text evidence="19">The sequence shown here is derived from an EMBL/GenBank/DDBJ whole genome shotgun (WGS) entry which is preliminary data.</text>
</comment>
<evidence type="ECO:0000256" key="4">
    <source>
        <dbReference type="ARBA" id="ARBA00004496"/>
    </source>
</evidence>
<accession>A0A9W8LR59</accession>
<feature type="domain" description="Histone deacetylase" evidence="18">
    <location>
        <begin position="23"/>
        <end position="324"/>
    </location>
</feature>
<dbReference type="InterPro" id="IPR000286">
    <property type="entry name" value="HDACs"/>
</dbReference>
<dbReference type="PIRSF" id="PIRSF037913">
    <property type="entry name" value="His_deacetylse_1"/>
    <property type="match status" value="1"/>
</dbReference>
<keyword evidence="10 14" id="KW-0156">Chromatin regulator</keyword>
<evidence type="ECO:0000256" key="16">
    <source>
        <dbReference type="PIRSR" id="PIRSR037913-2"/>
    </source>
</evidence>
<evidence type="ECO:0000256" key="15">
    <source>
        <dbReference type="PIRSR" id="PIRSR037913-1"/>
    </source>
</evidence>
<comment type="cofactor">
    <cofactor evidence="1">
        <name>a divalent metal cation</name>
        <dbReference type="ChEBI" id="CHEBI:60240"/>
    </cofactor>
</comment>
<evidence type="ECO:0000259" key="18">
    <source>
        <dbReference type="Pfam" id="PF00850"/>
    </source>
</evidence>
<gene>
    <name evidence="19" type="ORF">H4R20_005057</name>
</gene>
<dbReference type="PANTHER" id="PTHR10625:SF14">
    <property type="entry name" value="HISTONE DEACETYLASE 8"/>
    <property type="match status" value="1"/>
</dbReference>
<evidence type="ECO:0000256" key="6">
    <source>
        <dbReference type="ARBA" id="ARBA00022490"/>
    </source>
</evidence>
<dbReference type="EMBL" id="JANBUO010001543">
    <property type="protein sequence ID" value="KAJ2797798.1"/>
    <property type="molecule type" value="Genomic_DNA"/>
</dbReference>
<evidence type="ECO:0000256" key="2">
    <source>
        <dbReference type="ARBA" id="ARBA00004123"/>
    </source>
</evidence>
<dbReference type="GO" id="GO:0005737">
    <property type="term" value="C:cytoplasm"/>
    <property type="evidence" value="ECO:0007669"/>
    <property type="project" value="UniProtKB-SubCell"/>
</dbReference>
<proteinExistence type="inferred from homology"/>
<keyword evidence="11 14" id="KW-0805">Transcription regulation</keyword>
<comment type="similarity">
    <text evidence="14">Belongs to the histone deacetylase family. HD Type 1 subfamily.</text>
</comment>
<keyword evidence="12 14" id="KW-0804">Transcription</keyword>
<keyword evidence="13 14" id="KW-0539">Nucleus</keyword>
<evidence type="ECO:0000256" key="11">
    <source>
        <dbReference type="ARBA" id="ARBA00023015"/>
    </source>
</evidence>
<dbReference type="Pfam" id="PF00850">
    <property type="entry name" value="Hist_deacetyl"/>
    <property type="match status" value="1"/>
</dbReference>
<keyword evidence="6" id="KW-0963">Cytoplasm</keyword>
<evidence type="ECO:0000256" key="14">
    <source>
        <dbReference type="PIRNR" id="PIRNR037913"/>
    </source>
</evidence>
<dbReference type="InterPro" id="IPR023696">
    <property type="entry name" value="Ureohydrolase_dom_sf"/>
</dbReference>
<dbReference type="SUPFAM" id="SSF52768">
    <property type="entry name" value="Arginase/deacetylase"/>
    <property type="match status" value="1"/>
</dbReference>
<dbReference type="PRINTS" id="PR01271">
    <property type="entry name" value="HISDACETLASE"/>
</dbReference>
<evidence type="ECO:0000256" key="8">
    <source>
        <dbReference type="ARBA" id="ARBA00022723"/>
    </source>
</evidence>
<dbReference type="Proteomes" id="UP001140094">
    <property type="component" value="Unassembled WGS sequence"/>
</dbReference>
<dbReference type="PRINTS" id="PR01270">
    <property type="entry name" value="HDASUPER"/>
</dbReference>
<dbReference type="GO" id="GO:0005634">
    <property type="term" value="C:nucleus"/>
    <property type="evidence" value="ECO:0007669"/>
    <property type="project" value="UniProtKB-SubCell"/>
</dbReference>
<feature type="binding site" evidence="17">
    <location>
        <position position="272"/>
    </location>
    <ligand>
        <name>a divalent metal cation</name>
        <dbReference type="ChEBI" id="CHEBI:60240"/>
    </ligand>
</feature>
<keyword evidence="9 14" id="KW-0378">Hydrolase</keyword>
<dbReference type="InterPro" id="IPR037138">
    <property type="entry name" value="His_deacetylse_dom_sf"/>
</dbReference>
<evidence type="ECO:0000256" key="10">
    <source>
        <dbReference type="ARBA" id="ARBA00022853"/>
    </source>
</evidence>
<dbReference type="EC" id="3.5.1.98" evidence="14"/>
<dbReference type="PANTHER" id="PTHR10625">
    <property type="entry name" value="HISTONE DEACETYLASE HDAC1-RELATED"/>
    <property type="match status" value="1"/>
</dbReference>
<reference evidence="19" key="1">
    <citation type="submission" date="2022-07" db="EMBL/GenBank/DDBJ databases">
        <title>Phylogenomic reconstructions and comparative analyses of Kickxellomycotina fungi.</title>
        <authorList>
            <person name="Reynolds N.K."/>
            <person name="Stajich J.E."/>
            <person name="Barry K."/>
            <person name="Grigoriev I.V."/>
            <person name="Crous P."/>
            <person name="Smith M.E."/>
        </authorList>
    </citation>
    <scope>NUCLEOTIDE SEQUENCE</scope>
    <source>
        <strain evidence="19">NRRL 1565</strain>
    </source>
</reference>
<comment type="catalytic activity">
    <reaction evidence="14">
        <text>N(6)-acetyl-L-lysyl-[histone] + H2O = L-lysyl-[histone] + acetate</text>
        <dbReference type="Rhea" id="RHEA:58196"/>
        <dbReference type="Rhea" id="RHEA-COMP:9845"/>
        <dbReference type="Rhea" id="RHEA-COMP:11338"/>
        <dbReference type="ChEBI" id="CHEBI:15377"/>
        <dbReference type="ChEBI" id="CHEBI:29969"/>
        <dbReference type="ChEBI" id="CHEBI:30089"/>
        <dbReference type="ChEBI" id="CHEBI:61930"/>
        <dbReference type="EC" id="3.5.1.98"/>
    </reaction>
</comment>
<evidence type="ECO:0000256" key="1">
    <source>
        <dbReference type="ARBA" id="ARBA00001968"/>
    </source>
</evidence>
<dbReference type="GO" id="GO:0031507">
    <property type="term" value="P:heterochromatin formation"/>
    <property type="evidence" value="ECO:0007669"/>
    <property type="project" value="TreeGrafter"/>
</dbReference>
<keyword evidence="8 17" id="KW-0479">Metal-binding</keyword>
<dbReference type="Gene3D" id="3.40.800.20">
    <property type="entry name" value="Histone deacetylase domain"/>
    <property type="match status" value="1"/>
</dbReference>
<dbReference type="OrthoDB" id="73273at2759"/>
<dbReference type="GO" id="GO:0141221">
    <property type="term" value="F:histone deacetylase activity, hydrolytic mechanism"/>
    <property type="evidence" value="ECO:0007669"/>
    <property type="project" value="UniProtKB-EC"/>
</dbReference>
<dbReference type="GO" id="GO:0005694">
    <property type="term" value="C:chromosome"/>
    <property type="evidence" value="ECO:0007669"/>
    <property type="project" value="UniProtKB-SubCell"/>
</dbReference>
<keyword evidence="7" id="KW-0678">Repressor</keyword>
<protein>
    <recommendedName>
        <fullName evidence="14">Histone deacetylase</fullName>
        <ecNumber evidence="14">3.5.1.98</ecNumber>
    </recommendedName>
</protein>
<dbReference type="InterPro" id="IPR023801">
    <property type="entry name" value="His_deacetylse_dom"/>
</dbReference>
<dbReference type="GO" id="GO:0046872">
    <property type="term" value="F:metal ion binding"/>
    <property type="evidence" value="ECO:0007669"/>
    <property type="project" value="UniProtKB-KW"/>
</dbReference>
<dbReference type="InterPro" id="IPR003084">
    <property type="entry name" value="HDAC_I/II"/>
</dbReference>
<evidence type="ECO:0000313" key="20">
    <source>
        <dbReference type="Proteomes" id="UP001140094"/>
    </source>
</evidence>